<dbReference type="AlphaFoldDB" id="A0A4Y6UCD7"/>
<gene>
    <name evidence="1" type="ORF">E3E12_07840</name>
</gene>
<proteinExistence type="predicted"/>
<accession>A0A4Y6UCD7</accession>
<dbReference type="KEGG" id="swf:E3E12_07840"/>
<sequence>MPAPAIPDGREERLWQRFSHVCLAHKENQRQLQAHHNARARRHTRALAALKPPSPLATMAADERARWLTATPTPTAWA</sequence>
<evidence type="ECO:0000313" key="1">
    <source>
        <dbReference type="EMBL" id="QDH14107.1"/>
    </source>
</evidence>
<protein>
    <submittedName>
        <fullName evidence="1">Uncharacterized protein</fullName>
    </submittedName>
</protein>
<keyword evidence="2" id="KW-1185">Reference proteome</keyword>
<organism evidence="1 2">
    <name type="scientific">Formicincola oecophyllae</name>
    <dbReference type="NCBI Taxonomy" id="2558361"/>
    <lineage>
        <taxon>Bacteria</taxon>
        <taxon>Pseudomonadati</taxon>
        <taxon>Pseudomonadota</taxon>
        <taxon>Alphaproteobacteria</taxon>
        <taxon>Acetobacterales</taxon>
        <taxon>Acetobacteraceae</taxon>
        <taxon>Formicincola</taxon>
    </lineage>
</organism>
<dbReference type="RefSeq" id="WP_141443811.1">
    <property type="nucleotide sequence ID" value="NZ_CP038231.1"/>
</dbReference>
<dbReference type="Proteomes" id="UP000318709">
    <property type="component" value="Chromosome"/>
</dbReference>
<dbReference type="EMBL" id="CP038231">
    <property type="protein sequence ID" value="QDH14107.1"/>
    <property type="molecule type" value="Genomic_DNA"/>
</dbReference>
<reference evidence="1 2" key="1">
    <citation type="submission" date="2019-03" db="EMBL/GenBank/DDBJ databases">
        <title>The complete genome sequence of Swingsia_sp. F3b2 LMG30590(T).</title>
        <authorList>
            <person name="Chua K.-O."/>
            <person name="Chan K.-G."/>
            <person name="See-Too W.-S."/>
        </authorList>
    </citation>
    <scope>NUCLEOTIDE SEQUENCE [LARGE SCALE GENOMIC DNA]</scope>
    <source>
        <strain evidence="1 2">F3b2</strain>
    </source>
</reference>
<name>A0A4Y6UCD7_9PROT</name>
<evidence type="ECO:0000313" key="2">
    <source>
        <dbReference type="Proteomes" id="UP000318709"/>
    </source>
</evidence>